<proteinExistence type="predicted"/>
<dbReference type="Proteomes" id="UP000805193">
    <property type="component" value="Unassembled WGS sequence"/>
</dbReference>
<comment type="caution">
    <text evidence="1">The sequence shown here is derived from an EMBL/GenBank/DDBJ whole genome shotgun (WGS) entry which is preliminary data.</text>
</comment>
<organism evidence="1 2">
    <name type="scientific">Ixodes persulcatus</name>
    <name type="common">Taiga tick</name>
    <dbReference type="NCBI Taxonomy" id="34615"/>
    <lineage>
        <taxon>Eukaryota</taxon>
        <taxon>Metazoa</taxon>
        <taxon>Ecdysozoa</taxon>
        <taxon>Arthropoda</taxon>
        <taxon>Chelicerata</taxon>
        <taxon>Arachnida</taxon>
        <taxon>Acari</taxon>
        <taxon>Parasitiformes</taxon>
        <taxon>Ixodida</taxon>
        <taxon>Ixodoidea</taxon>
        <taxon>Ixodidae</taxon>
        <taxon>Ixodinae</taxon>
        <taxon>Ixodes</taxon>
    </lineage>
</organism>
<dbReference type="EMBL" id="JABSTQ010009039">
    <property type="protein sequence ID" value="KAG0433672.1"/>
    <property type="molecule type" value="Genomic_DNA"/>
</dbReference>
<evidence type="ECO:0000313" key="1">
    <source>
        <dbReference type="EMBL" id="KAG0433672.1"/>
    </source>
</evidence>
<gene>
    <name evidence="1" type="ORF">HPB47_019709</name>
</gene>
<name>A0AC60QID9_IXOPE</name>
<evidence type="ECO:0000313" key="2">
    <source>
        <dbReference type="Proteomes" id="UP000805193"/>
    </source>
</evidence>
<sequence length="101" mass="11379">MGRIPWSRGALREEDRDDKGDQRQPLAPSSQDSLTQGKEPGRLQRGEIMLIPERVRLPSYERRFERLGRKAGEVRAQTRTPSRQVEVLGGKEGAGRSLALV</sequence>
<accession>A0AC60QID9</accession>
<keyword evidence="2" id="KW-1185">Reference proteome</keyword>
<protein>
    <submittedName>
        <fullName evidence="1">Uncharacterized protein</fullName>
    </submittedName>
</protein>
<reference evidence="1 2" key="1">
    <citation type="journal article" date="2020" name="Cell">
        <title>Large-Scale Comparative Analyses of Tick Genomes Elucidate Their Genetic Diversity and Vector Capacities.</title>
        <authorList>
            <consortium name="Tick Genome and Microbiome Consortium (TIGMIC)"/>
            <person name="Jia N."/>
            <person name="Wang J."/>
            <person name="Shi W."/>
            <person name="Du L."/>
            <person name="Sun Y."/>
            <person name="Zhan W."/>
            <person name="Jiang J.F."/>
            <person name="Wang Q."/>
            <person name="Zhang B."/>
            <person name="Ji P."/>
            <person name="Bell-Sakyi L."/>
            <person name="Cui X.M."/>
            <person name="Yuan T.T."/>
            <person name="Jiang B.G."/>
            <person name="Yang W.F."/>
            <person name="Lam T.T."/>
            <person name="Chang Q.C."/>
            <person name="Ding S.J."/>
            <person name="Wang X.J."/>
            <person name="Zhu J.G."/>
            <person name="Ruan X.D."/>
            <person name="Zhao L."/>
            <person name="Wei J.T."/>
            <person name="Ye R.Z."/>
            <person name="Que T.C."/>
            <person name="Du C.H."/>
            <person name="Zhou Y.H."/>
            <person name="Cheng J.X."/>
            <person name="Dai P.F."/>
            <person name="Guo W.B."/>
            <person name="Han X.H."/>
            <person name="Huang E.J."/>
            <person name="Li L.F."/>
            <person name="Wei W."/>
            <person name="Gao Y.C."/>
            <person name="Liu J.Z."/>
            <person name="Shao H.Z."/>
            <person name="Wang X."/>
            <person name="Wang C.C."/>
            <person name="Yang T.C."/>
            <person name="Huo Q.B."/>
            <person name="Li W."/>
            <person name="Chen H.Y."/>
            <person name="Chen S.E."/>
            <person name="Zhou L.G."/>
            <person name="Ni X.B."/>
            <person name="Tian J.H."/>
            <person name="Sheng Y."/>
            <person name="Liu T."/>
            <person name="Pan Y.S."/>
            <person name="Xia L.Y."/>
            <person name="Li J."/>
            <person name="Zhao F."/>
            <person name="Cao W.C."/>
        </authorList>
    </citation>
    <scope>NUCLEOTIDE SEQUENCE [LARGE SCALE GENOMIC DNA]</scope>
    <source>
        <strain evidence="1">Iper-2018</strain>
    </source>
</reference>